<keyword evidence="3" id="KW-1185">Reference proteome</keyword>
<evidence type="ECO:0000313" key="2">
    <source>
        <dbReference type="EMBL" id="SEP68408.1"/>
    </source>
</evidence>
<accession>A0A1H8ZXB5</accession>
<reference evidence="2 3" key="1">
    <citation type="submission" date="2016-10" db="EMBL/GenBank/DDBJ databases">
        <authorList>
            <person name="de Groot N.N."/>
        </authorList>
    </citation>
    <scope>NUCLEOTIDE SEQUENCE [LARGE SCALE GENOMIC DNA]</scope>
    <source>
        <strain evidence="2 3">A52C2</strain>
    </source>
</reference>
<dbReference type="EMBL" id="FOFG01000001">
    <property type="protein sequence ID" value="SEP68408.1"/>
    <property type="molecule type" value="Genomic_DNA"/>
</dbReference>
<proteinExistence type="predicted"/>
<evidence type="ECO:0000256" key="1">
    <source>
        <dbReference type="SAM" id="MobiDB-lite"/>
    </source>
</evidence>
<dbReference type="RefSeq" id="WP_177176646.1">
    <property type="nucleotide sequence ID" value="NZ_FOFG01000001.1"/>
</dbReference>
<organism evidence="2 3">
    <name type="scientific">Faunimonas pinastri</name>
    <dbReference type="NCBI Taxonomy" id="1855383"/>
    <lineage>
        <taxon>Bacteria</taxon>
        <taxon>Pseudomonadati</taxon>
        <taxon>Pseudomonadota</taxon>
        <taxon>Alphaproteobacteria</taxon>
        <taxon>Hyphomicrobiales</taxon>
        <taxon>Afifellaceae</taxon>
        <taxon>Faunimonas</taxon>
    </lineage>
</organism>
<dbReference type="STRING" id="1855383.SAMN05216548_101252"/>
<protein>
    <submittedName>
        <fullName evidence="2">TIGR02301 family protein</fullName>
    </submittedName>
</protein>
<feature type="region of interest" description="Disordered" evidence="1">
    <location>
        <begin position="37"/>
        <end position="63"/>
    </location>
</feature>
<dbReference type="InterPro" id="IPR012645">
    <property type="entry name" value="CHP02301"/>
</dbReference>
<evidence type="ECO:0000313" key="3">
    <source>
        <dbReference type="Proteomes" id="UP000199647"/>
    </source>
</evidence>
<dbReference type="Proteomes" id="UP000199647">
    <property type="component" value="Unassembled WGS sequence"/>
</dbReference>
<dbReference type="AlphaFoldDB" id="A0A1H8ZXB5"/>
<dbReference type="NCBIfam" id="TIGR02301">
    <property type="entry name" value="TIGR02301 family protein"/>
    <property type="match status" value="1"/>
</dbReference>
<dbReference type="Pfam" id="PF09539">
    <property type="entry name" value="DUF2385"/>
    <property type="match status" value="1"/>
</dbReference>
<sequence length="160" mass="17043">MLMPSALRLPTKILASLLAGWLAVGVPAVAIAAGSGKGSSGKPAAPATPAPPPPPPAEPPPPAYEKSLLRLSEILGALHFLGGICKVDEPVSWRDRMQALLDGEKPQAAERARLISSFNYGFETYNAVYRTCTPSAERAMELYLAEGQKLSTELRSRYAQ</sequence>
<gene>
    <name evidence="2" type="ORF">SAMN05216548_101252</name>
</gene>
<feature type="compositionally biased region" description="Pro residues" evidence="1">
    <location>
        <begin position="46"/>
        <end position="63"/>
    </location>
</feature>
<name>A0A1H8ZXB5_9HYPH</name>